<dbReference type="InterPro" id="IPR006145">
    <property type="entry name" value="PsdUridine_synth_RsuA/RluA"/>
</dbReference>
<dbReference type="CDD" id="cd00165">
    <property type="entry name" value="S4"/>
    <property type="match status" value="1"/>
</dbReference>
<dbReference type="InterPro" id="IPR036986">
    <property type="entry name" value="S4_RNA-bd_sf"/>
</dbReference>
<protein>
    <submittedName>
        <fullName evidence="5">rRNA pseudouridine synthase</fullName>
    </submittedName>
</protein>
<sequence length="310" mass="34806">MSRQENQNRGKASGRGSNNQRNRSNARGNAPLKSESTPKKTGRQQDPTAKPKLRFDKTGKEIGRREKLVKEVKKSNPEDGIRLNKYIANSGVCSRREADTYIATGLVSVNGKIINEMGYKVQLSDDVRFDGRRLNPEPNTYVLLNKPKGFATTDSNAKGMTVMDLVANATTAKIKPFGRLGRNATGLLLFTNDDEFVQKFTKKGIPRLFHIELDKNLKAEHLKKIKDGFSIEGKEISVEEISYVDNAPKSEIGLKIKHTGNSIIRTIFEHLGYDVVRVDCVTLGPLTKKDLPRGRWRTLTEKELNMFSML</sequence>
<evidence type="ECO:0000313" key="6">
    <source>
        <dbReference type="Proteomes" id="UP000629420"/>
    </source>
</evidence>
<dbReference type="Pfam" id="PF01479">
    <property type="entry name" value="S4"/>
    <property type="match status" value="1"/>
</dbReference>
<dbReference type="InterPro" id="IPR020094">
    <property type="entry name" value="TruA/RsuA/RluB/E/F_N"/>
</dbReference>
<dbReference type="PROSITE" id="PS50889">
    <property type="entry name" value="S4"/>
    <property type="match status" value="1"/>
</dbReference>
<feature type="domain" description="RNA-binding S4" evidence="4">
    <location>
        <begin position="81"/>
        <end position="142"/>
    </location>
</feature>
<organism evidence="5 6">
    <name type="scientific">Aequorivita iocasae</name>
    <dbReference type="NCBI Taxonomy" id="2803865"/>
    <lineage>
        <taxon>Bacteria</taxon>
        <taxon>Pseudomonadati</taxon>
        <taxon>Bacteroidota</taxon>
        <taxon>Flavobacteriia</taxon>
        <taxon>Flavobacteriales</taxon>
        <taxon>Flavobacteriaceae</taxon>
        <taxon>Aequorivita</taxon>
    </lineage>
</organism>
<evidence type="ECO:0000313" key="5">
    <source>
        <dbReference type="EMBL" id="QQX77956.1"/>
    </source>
</evidence>
<evidence type="ECO:0000259" key="4">
    <source>
        <dbReference type="SMART" id="SM00363"/>
    </source>
</evidence>
<evidence type="ECO:0000256" key="2">
    <source>
        <dbReference type="PROSITE-ProRule" id="PRU00182"/>
    </source>
</evidence>
<dbReference type="SMART" id="SM00363">
    <property type="entry name" value="S4"/>
    <property type="match status" value="1"/>
</dbReference>
<dbReference type="InterPro" id="IPR042092">
    <property type="entry name" value="PsdUridine_s_RsuA/RluB/E/F_cat"/>
</dbReference>
<dbReference type="SUPFAM" id="SSF55120">
    <property type="entry name" value="Pseudouridine synthase"/>
    <property type="match status" value="1"/>
</dbReference>
<dbReference type="PANTHER" id="PTHR47683:SF2">
    <property type="entry name" value="RNA-BINDING S4 DOMAIN-CONTAINING PROTEIN"/>
    <property type="match status" value="1"/>
</dbReference>
<evidence type="ECO:0000256" key="3">
    <source>
        <dbReference type="SAM" id="MobiDB-lite"/>
    </source>
</evidence>
<name>A0ABX7DWF4_9FLAO</name>
<feature type="compositionally biased region" description="Basic and acidic residues" evidence="3">
    <location>
        <begin position="53"/>
        <end position="75"/>
    </location>
</feature>
<dbReference type="Proteomes" id="UP000629420">
    <property type="component" value="Chromosome"/>
</dbReference>
<dbReference type="InterPro" id="IPR050343">
    <property type="entry name" value="RsuA_PseudoU_synthase"/>
</dbReference>
<dbReference type="RefSeq" id="WP_202337843.1">
    <property type="nucleotide sequence ID" value="NZ_CP068439.1"/>
</dbReference>
<dbReference type="PANTHER" id="PTHR47683">
    <property type="entry name" value="PSEUDOURIDINE SYNTHASE FAMILY PROTEIN-RELATED"/>
    <property type="match status" value="1"/>
</dbReference>
<dbReference type="Pfam" id="PF00849">
    <property type="entry name" value="PseudoU_synth_2"/>
    <property type="match status" value="1"/>
</dbReference>
<dbReference type="Gene3D" id="3.30.70.1560">
    <property type="entry name" value="Alpha-L RNA-binding motif"/>
    <property type="match status" value="1"/>
</dbReference>
<evidence type="ECO:0000256" key="1">
    <source>
        <dbReference type="ARBA" id="ARBA00023235"/>
    </source>
</evidence>
<gene>
    <name evidence="5" type="ORF">JK629_06760</name>
</gene>
<dbReference type="InterPro" id="IPR020103">
    <property type="entry name" value="PsdUridine_synth_cat_dom_sf"/>
</dbReference>
<feature type="compositionally biased region" description="Polar residues" evidence="3">
    <location>
        <begin position="1"/>
        <end position="10"/>
    </location>
</feature>
<keyword evidence="1" id="KW-0413">Isomerase</keyword>
<keyword evidence="6" id="KW-1185">Reference proteome</keyword>
<dbReference type="SUPFAM" id="SSF55174">
    <property type="entry name" value="Alpha-L RNA-binding motif"/>
    <property type="match status" value="1"/>
</dbReference>
<dbReference type="Gene3D" id="3.30.70.580">
    <property type="entry name" value="Pseudouridine synthase I, catalytic domain, N-terminal subdomain"/>
    <property type="match status" value="1"/>
</dbReference>
<dbReference type="EMBL" id="CP068439">
    <property type="protein sequence ID" value="QQX77956.1"/>
    <property type="molecule type" value="Genomic_DNA"/>
</dbReference>
<feature type="region of interest" description="Disordered" evidence="3">
    <location>
        <begin position="1"/>
        <end position="75"/>
    </location>
</feature>
<proteinExistence type="predicted"/>
<reference evidence="5 6" key="1">
    <citation type="submission" date="2021-01" db="EMBL/GenBank/DDBJ databases">
        <title>Aequorivita sp. strain KX20305, a bacterium isolated from the sediment collected at a cold seep field in South China Sea.</title>
        <authorList>
            <person name="Zhang H."/>
            <person name="Li C."/>
        </authorList>
    </citation>
    <scope>NUCLEOTIDE SEQUENCE [LARGE SCALE GENOMIC DNA]</scope>
    <source>
        <strain evidence="5 6">KX20305</strain>
    </source>
</reference>
<feature type="compositionally biased region" description="Low complexity" evidence="3">
    <location>
        <begin position="14"/>
        <end position="30"/>
    </location>
</feature>
<dbReference type="Gene3D" id="3.10.290.10">
    <property type="entry name" value="RNA-binding S4 domain"/>
    <property type="match status" value="1"/>
</dbReference>
<accession>A0ABX7DWF4</accession>
<dbReference type="InterPro" id="IPR002942">
    <property type="entry name" value="S4_RNA-bd"/>
</dbReference>
<keyword evidence="2" id="KW-0694">RNA-binding</keyword>